<feature type="transmembrane region" description="Helical" evidence="6">
    <location>
        <begin position="217"/>
        <end position="238"/>
    </location>
</feature>
<feature type="domain" description="EamA" evidence="7">
    <location>
        <begin position="15"/>
        <end position="147"/>
    </location>
</feature>
<evidence type="ECO:0000256" key="5">
    <source>
        <dbReference type="ARBA" id="ARBA00023136"/>
    </source>
</evidence>
<gene>
    <name evidence="8" type="ORF">E2L05_07850</name>
</gene>
<dbReference type="RefSeq" id="WP_133342366.1">
    <property type="nucleotide sequence ID" value="NZ_SMZO01000013.1"/>
</dbReference>
<feature type="domain" description="EamA" evidence="7">
    <location>
        <begin position="157"/>
        <end position="286"/>
    </location>
</feature>
<dbReference type="SUPFAM" id="SSF103481">
    <property type="entry name" value="Multidrug resistance efflux transporter EmrE"/>
    <property type="match status" value="2"/>
</dbReference>
<feature type="transmembrane region" description="Helical" evidence="6">
    <location>
        <begin position="102"/>
        <end position="124"/>
    </location>
</feature>
<feature type="transmembrane region" description="Helical" evidence="6">
    <location>
        <begin position="157"/>
        <end position="175"/>
    </location>
</feature>
<evidence type="ECO:0000256" key="1">
    <source>
        <dbReference type="ARBA" id="ARBA00004141"/>
    </source>
</evidence>
<evidence type="ECO:0000256" key="4">
    <source>
        <dbReference type="ARBA" id="ARBA00022989"/>
    </source>
</evidence>
<dbReference type="OrthoDB" id="9810329at2"/>
<feature type="transmembrane region" description="Helical" evidence="6">
    <location>
        <begin position="187"/>
        <end position="205"/>
    </location>
</feature>
<dbReference type="PANTHER" id="PTHR22911:SF6">
    <property type="entry name" value="SOLUTE CARRIER FAMILY 35 MEMBER G1"/>
    <property type="match status" value="1"/>
</dbReference>
<organism evidence="8 9">
    <name type="scientific">Meridianimarinicoccus aquatilis</name>
    <dbReference type="NCBI Taxonomy" id="2552766"/>
    <lineage>
        <taxon>Bacteria</taxon>
        <taxon>Pseudomonadati</taxon>
        <taxon>Pseudomonadota</taxon>
        <taxon>Alphaproteobacteria</taxon>
        <taxon>Rhodobacterales</taxon>
        <taxon>Paracoccaceae</taxon>
        <taxon>Meridianimarinicoccus</taxon>
    </lineage>
</organism>
<dbReference type="AlphaFoldDB" id="A0A4R6AY43"/>
<evidence type="ECO:0000313" key="8">
    <source>
        <dbReference type="EMBL" id="TDL89167.1"/>
    </source>
</evidence>
<evidence type="ECO:0000256" key="3">
    <source>
        <dbReference type="ARBA" id="ARBA00022692"/>
    </source>
</evidence>
<dbReference type="Pfam" id="PF00892">
    <property type="entry name" value="EamA"/>
    <property type="match status" value="2"/>
</dbReference>
<dbReference type="Proteomes" id="UP000294562">
    <property type="component" value="Unassembled WGS sequence"/>
</dbReference>
<protein>
    <submittedName>
        <fullName evidence="8">DMT family transporter</fullName>
    </submittedName>
</protein>
<dbReference type="Gene3D" id="1.10.3730.20">
    <property type="match status" value="1"/>
</dbReference>
<evidence type="ECO:0000313" key="9">
    <source>
        <dbReference type="Proteomes" id="UP000294562"/>
    </source>
</evidence>
<dbReference type="InterPro" id="IPR000620">
    <property type="entry name" value="EamA_dom"/>
</dbReference>
<dbReference type="GO" id="GO:0016020">
    <property type="term" value="C:membrane"/>
    <property type="evidence" value="ECO:0007669"/>
    <property type="project" value="UniProtKB-SubCell"/>
</dbReference>
<comment type="similarity">
    <text evidence="2">Belongs to the drug/metabolite transporter (DMT) superfamily. 10 TMS drug/metabolite exporter (DME) (TC 2.A.7.3) family.</text>
</comment>
<feature type="transmembrane region" description="Helical" evidence="6">
    <location>
        <begin position="133"/>
        <end position="151"/>
    </location>
</feature>
<reference evidence="8 9" key="1">
    <citation type="submission" date="2019-03" db="EMBL/GenBank/DDBJ databases">
        <title>Rhodobacteraceae bacterium SM1902, a new member of the family Rhodobacteraceae isolated from Yantai.</title>
        <authorList>
            <person name="Sun Y."/>
        </authorList>
    </citation>
    <scope>NUCLEOTIDE SEQUENCE [LARGE SCALE GENOMIC DNA]</scope>
    <source>
        <strain evidence="8 9">SM1902</strain>
    </source>
</reference>
<keyword evidence="3 6" id="KW-0812">Transmembrane</keyword>
<keyword evidence="5 6" id="KW-0472">Membrane</keyword>
<evidence type="ECO:0000259" key="7">
    <source>
        <dbReference type="Pfam" id="PF00892"/>
    </source>
</evidence>
<sequence length="297" mass="32061">MSEHPTNLRPYKPLIAALWALGTLVSFTSMSVAGREAGRTLDTFEIMTYRSLIGVLIVVSIIVARKRQADIRTNRLGLHLLRNVCHFSGQNLWLYALTVIPLAQVAVLEFSYPVWVALAAPFVLGEQITARRVLSVLLGFTGILLVVRPGIMPINAGTTAALMCAFGFAGAALCTRKLTEDQTTLCVMFWLTAMQAVMGLGMAGYDGVIALPSAEALPFVIIVGIAGLAGHYCLTTALSLAPASLVMPMEFLRLPTMAIVGALLYFEPLDPFVLVGSTIILAANLMNLWKPRQSKQV</sequence>
<feature type="transmembrane region" description="Helical" evidence="6">
    <location>
        <begin position="47"/>
        <end position="64"/>
    </location>
</feature>
<name>A0A4R6AY43_9RHOB</name>
<comment type="caution">
    <text evidence="8">The sequence shown here is derived from an EMBL/GenBank/DDBJ whole genome shotgun (WGS) entry which is preliminary data.</text>
</comment>
<proteinExistence type="inferred from homology"/>
<comment type="subcellular location">
    <subcellularLocation>
        <location evidence="1">Membrane</location>
        <topology evidence="1">Multi-pass membrane protein</topology>
    </subcellularLocation>
</comment>
<accession>A0A4R6AY43</accession>
<keyword evidence="9" id="KW-1185">Reference proteome</keyword>
<evidence type="ECO:0000256" key="2">
    <source>
        <dbReference type="ARBA" id="ARBA00009853"/>
    </source>
</evidence>
<feature type="transmembrane region" description="Helical" evidence="6">
    <location>
        <begin position="272"/>
        <end position="289"/>
    </location>
</feature>
<keyword evidence="4 6" id="KW-1133">Transmembrane helix</keyword>
<dbReference type="InterPro" id="IPR037185">
    <property type="entry name" value="EmrE-like"/>
</dbReference>
<evidence type="ECO:0000256" key="6">
    <source>
        <dbReference type="SAM" id="Phobius"/>
    </source>
</evidence>
<dbReference type="PANTHER" id="PTHR22911">
    <property type="entry name" value="ACYL-MALONYL CONDENSING ENZYME-RELATED"/>
    <property type="match status" value="1"/>
</dbReference>
<dbReference type="EMBL" id="SMZO01000013">
    <property type="protein sequence ID" value="TDL89167.1"/>
    <property type="molecule type" value="Genomic_DNA"/>
</dbReference>